<name>A0A392VV61_9FABA</name>
<protein>
    <submittedName>
        <fullName evidence="1">Uncharacterized protein</fullName>
    </submittedName>
</protein>
<keyword evidence="2" id="KW-1185">Reference proteome</keyword>
<dbReference type="AlphaFoldDB" id="A0A392VV61"/>
<reference evidence="1 2" key="1">
    <citation type="journal article" date="2018" name="Front. Plant Sci.">
        <title>Red Clover (Trifolium pratense) and Zigzag Clover (T. medium) - A Picture of Genomic Similarities and Differences.</title>
        <authorList>
            <person name="Dluhosova J."/>
            <person name="Istvanek J."/>
            <person name="Nedelnik J."/>
            <person name="Repkova J."/>
        </authorList>
    </citation>
    <scope>NUCLEOTIDE SEQUENCE [LARGE SCALE GENOMIC DNA]</scope>
    <source>
        <strain evidence="2">cv. 10/8</strain>
        <tissue evidence="1">Leaf</tissue>
    </source>
</reference>
<proteinExistence type="predicted"/>
<evidence type="ECO:0000313" key="2">
    <source>
        <dbReference type="Proteomes" id="UP000265520"/>
    </source>
</evidence>
<dbReference type="Proteomes" id="UP000265520">
    <property type="component" value="Unassembled WGS sequence"/>
</dbReference>
<accession>A0A392VV61</accession>
<sequence length="18" mass="2150">MKFWVDLRFKPASRAPIS</sequence>
<dbReference type="EMBL" id="LXQA011282975">
    <property type="protein sequence ID" value="MCI91817.1"/>
    <property type="molecule type" value="Genomic_DNA"/>
</dbReference>
<evidence type="ECO:0000313" key="1">
    <source>
        <dbReference type="EMBL" id="MCI91817.1"/>
    </source>
</evidence>
<organism evidence="1 2">
    <name type="scientific">Trifolium medium</name>
    <dbReference type="NCBI Taxonomy" id="97028"/>
    <lineage>
        <taxon>Eukaryota</taxon>
        <taxon>Viridiplantae</taxon>
        <taxon>Streptophyta</taxon>
        <taxon>Embryophyta</taxon>
        <taxon>Tracheophyta</taxon>
        <taxon>Spermatophyta</taxon>
        <taxon>Magnoliopsida</taxon>
        <taxon>eudicotyledons</taxon>
        <taxon>Gunneridae</taxon>
        <taxon>Pentapetalae</taxon>
        <taxon>rosids</taxon>
        <taxon>fabids</taxon>
        <taxon>Fabales</taxon>
        <taxon>Fabaceae</taxon>
        <taxon>Papilionoideae</taxon>
        <taxon>50 kb inversion clade</taxon>
        <taxon>NPAAA clade</taxon>
        <taxon>Hologalegina</taxon>
        <taxon>IRL clade</taxon>
        <taxon>Trifolieae</taxon>
        <taxon>Trifolium</taxon>
    </lineage>
</organism>
<feature type="non-terminal residue" evidence="1">
    <location>
        <position position="18"/>
    </location>
</feature>
<comment type="caution">
    <text evidence="1">The sequence shown here is derived from an EMBL/GenBank/DDBJ whole genome shotgun (WGS) entry which is preliminary data.</text>
</comment>